<reference evidence="1" key="1">
    <citation type="submission" date="2023-05" db="EMBL/GenBank/DDBJ databases">
        <title>Nepenthes gracilis genome sequencing.</title>
        <authorList>
            <person name="Fukushima K."/>
        </authorList>
    </citation>
    <scope>NUCLEOTIDE SEQUENCE</scope>
    <source>
        <strain evidence="1">SING2019-196</strain>
    </source>
</reference>
<dbReference type="Proteomes" id="UP001279734">
    <property type="component" value="Unassembled WGS sequence"/>
</dbReference>
<comment type="caution">
    <text evidence="1">The sequence shown here is derived from an EMBL/GenBank/DDBJ whole genome shotgun (WGS) entry which is preliminary data.</text>
</comment>
<evidence type="ECO:0000313" key="1">
    <source>
        <dbReference type="EMBL" id="GMH16288.1"/>
    </source>
</evidence>
<dbReference type="AlphaFoldDB" id="A0AAD3XT66"/>
<evidence type="ECO:0000313" key="2">
    <source>
        <dbReference type="Proteomes" id="UP001279734"/>
    </source>
</evidence>
<name>A0AAD3XT66_NEPGR</name>
<accession>A0AAD3XT66</accession>
<gene>
    <name evidence="1" type="ORF">Nepgr_018129</name>
</gene>
<proteinExistence type="predicted"/>
<organism evidence="1 2">
    <name type="scientific">Nepenthes gracilis</name>
    <name type="common">Slender pitcher plant</name>
    <dbReference type="NCBI Taxonomy" id="150966"/>
    <lineage>
        <taxon>Eukaryota</taxon>
        <taxon>Viridiplantae</taxon>
        <taxon>Streptophyta</taxon>
        <taxon>Embryophyta</taxon>
        <taxon>Tracheophyta</taxon>
        <taxon>Spermatophyta</taxon>
        <taxon>Magnoliopsida</taxon>
        <taxon>eudicotyledons</taxon>
        <taxon>Gunneridae</taxon>
        <taxon>Pentapetalae</taxon>
        <taxon>Caryophyllales</taxon>
        <taxon>Nepenthaceae</taxon>
        <taxon>Nepenthes</taxon>
    </lineage>
</organism>
<sequence length="108" mass="11751">MKNIDDTVIGDVNIIKRKCSRALCSSKSRSERPPSSSLPSPYLLDAMRAVNERDSLLFVASKQPTTSKSGSLVITMHGNQLGGSLTGSNATPWTKLVMMMYTSRSSVR</sequence>
<protein>
    <submittedName>
        <fullName evidence="1">Uncharacterized protein</fullName>
    </submittedName>
</protein>
<keyword evidence="2" id="KW-1185">Reference proteome</keyword>
<dbReference type="EMBL" id="BSYO01000016">
    <property type="protein sequence ID" value="GMH16288.1"/>
    <property type="molecule type" value="Genomic_DNA"/>
</dbReference>